<dbReference type="EMBL" id="AP025739">
    <property type="protein sequence ID" value="BDI34069.1"/>
    <property type="molecule type" value="Genomic_DNA"/>
</dbReference>
<protein>
    <submittedName>
        <fullName evidence="1">Uncharacterized protein</fullName>
    </submittedName>
</protein>
<sequence>MTPPTSPPIDDGAERNDDQKNVRVEVREQIEANSGLSGAFLLMNGLAAVIASYGLLQDSGAVVIGAMIIAMLLGPITGLALALVDGKQALFRKAILAECCGALLVLAIGFTIGKIHSDLPLGREITARTAPNILDMIIALAGGAAGAYAVLSPRMSGSLVGVAVATALVPPLCTCGICLAHGLYQASGGAFVLFLTNLVAIQSVTSLVLWIQGYHSLSHLDRKAVVRRFGPSVALLVILAGFLIHSFRLALEQQTLHTAAERFLRARIEKNGAARLTDLRIQGYGDRPQLTAVVSAPWVVTPNSCADLEAQLRRTTGRQDLSLRVRTIITRECSSKGYLWTTDPQGAVASSGTQ</sequence>
<accession>A0A402CW86</accession>
<keyword evidence="2" id="KW-1185">Reference proteome</keyword>
<dbReference type="PANTHER" id="PTHR20992">
    <property type="entry name" value="AT15442P-RELATED"/>
    <property type="match status" value="1"/>
</dbReference>
<dbReference type="NCBIfam" id="TIGR00341">
    <property type="entry name" value="TIGR00341 family protein"/>
    <property type="match status" value="1"/>
</dbReference>
<dbReference type="AlphaFoldDB" id="A0A402CW86"/>
<evidence type="ECO:0000313" key="1">
    <source>
        <dbReference type="EMBL" id="BDI34069.1"/>
    </source>
</evidence>
<dbReference type="Proteomes" id="UP000287394">
    <property type="component" value="Chromosome"/>
</dbReference>
<dbReference type="KEGG" id="ccot:CCAX7_61200"/>
<dbReference type="RefSeq" id="WP_165864219.1">
    <property type="nucleotide sequence ID" value="NZ_AP025739.1"/>
</dbReference>
<name>A0A402CW86_9BACT</name>
<organism evidence="1 2">
    <name type="scientific">Capsulimonas corticalis</name>
    <dbReference type="NCBI Taxonomy" id="2219043"/>
    <lineage>
        <taxon>Bacteria</taxon>
        <taxon>Bacillati</taxon>
        <taxon>Armatimonadota</taxon>
        <taxon>Armatimonadia</taxon>
        <taxon>Capsulimonadales</taxon>
        <taxon>Capsulimonadaceae</taxon>
        <taxon>Capsulimonas</taxon>
    </lineage>
</organism>
<dbReference type="PANTHER" id="PTHR20992:SF9">
    <property type="entry name" value="AT15442P-RELATED"/>
    <property type="match status" value="1"/>
</dbReference>
<proteinExistence type="predicted"/>
<dbReference type="InterPro" id="IPR005240">
    <property type="entry name" value="DUF389"/>
</dbReference>
<gene>
    <name evidence="1" type="ORF">CCAX7_61200</name>
</gene>
<evidence type="ECO:0000313" key="2">
    <source>
        <dbReference type="Proteomes" id="UP000287394"/>
    </source>
</evidence>
<reference evidence="1 2" key="1">
    <citation type="journal article" date="2019" name="Int. J. Syst. Evol. Microbiol.">
        <title>Capsulimonas corticalis gen. nov., sp. nov., an aerobic capsulated bacterium, of a novel bacterial order, Capsulimonadales ord. nov., of the class Armatimonadia of the phylum Armatimonadetes.</title>
        <authorList>
            <person name="Li J."/>
            <person name="Kudo C."/>
            <person name="Tonouchi A."/>
        </authorList>
    </citation>
    <scope>NUCLEOTIDE SEQUENCE [LARGE SCALE GENOMIC DNA]</scope>
    <source>
        <strain evidence="1 2">AX-7</strain>
    </source>
</reference>
<dbReference type="Pfam" id="PF04087">
    <property type="entry name" value="DUF389"/>
    <property type="match status" value="1"/>
</dbReference>